<dbReference type="SUPFAM" id="SSF55144">
    <property type="entry name" value="LigT-like"/>
    <property type="match status" value="1"/>
</dbReference>
<organism evidence="1 2">
    <name type="scientific">Sphingomonas crocodyli</name>
    <dbReference type="NCBI Taxonomy" id="1979270"/>
    <lineage>
        <taxon>Bacteria</taxon>
        <taxon>Pseudomonadati</taxon>
        <taxon>Pseudomonadota</taxon>
        <taxon>Alphaproteobacteria</taxon>
        <taxon>Sphingomonadales</taxon>
        <taxon>Sphingomonadaceae</taxon>
        <taxon>Sphingomonas</taxon>
    </lineage>
</organism>
<protein>
    <recommendedName>
        <fullName evidence="3">2'-5' RNA ligase</fullName>
    </recommendedName>
</protein>
<evidence type="ECO:0008006" key="3">
    <source>
        <dbReference type="Google" id="ProtNLM"/>
    </source>
</evidence>
<proteinExistence type="predicted"/>
<comment type="caution">
    <text evidence="1">The sequence shown here is derived from an EMBL/GenBank/DDBJ whole genome shotgun (WGS) entry which is preliminary data.</text>
</comment>
<dbReference type="EMBL" id="SACN01000004">
    <property type="protein sequence ID" value="RVT89770.1"/>
    <property type="molecule type" value="Genomic_DNA"/>
</dbReference>
<reference evidence="1 2" key="1">
    <citation type="submission" date="2019-01" db="EMBL/GenBank/DDBJ databases">
        <authorList>
            <person name="Chen W.-M."/>
        </authorList>
    </citation>
    <scope>NUCLEOTIDE SEQUENCE [LARGE SCALE GENOMIC DNA]</scope>
    <source>
        <strain evidence="1 2">CCP-7</strain>
    </source>
</reference>
<keyword evidence="2" id="KW-1185">Reference proteome</keyword>
<dbReference type="Gene3D" id="3.90.1140.10">
    <property type="entry name" value="Cyclic phosphodiesterase"/>
    <property type="match status" value="1"/>
</dbReference>
<accession>A0A437LWL8</accession>
<dbReference type="Proteomes" id="UP000282971">
    <property type="component" value="Unassembled WGS sequence"/>
</dbReference>
<dbReference type="AlphaFoldDB" id="A0A437LWL8"/>
<dbReference type="RefSeq" id="WP_127745935.1">
    <property type="nucleotide sequence ID" value="NZ_SACN01000004.1"/>
</dbReference>
<evidence type="ECO:0000313" key="1">
    <source>
        <dbReference type="EMBL" id="RVT89770.1"/>
    </source>
</evidence>
<sequence length="182" mass="20314">MTKLRSYDTDELVLHRLFFALKPSEEAIGEIAEIRDGLGPVQSHIPDEKLHMTLFVHDRPTTPDPELIDRMSKVAAKIAGPAMRVALGELIGNVSNVLLRPGDHMPVLGAFRDKLAYGLAVAGVPSMRGYRFDPHVTIAYGMRDSFRRSVPLISWRSDELVLVHSLVGLTEHRILGRWKLGD</sequence>
<dbReference type="InterPro" id="IPR009097">
    <property type="entry name" value="Cyclic_Pdiesterase"/>
</dbReference>
<dbReference type="OrthoDB" id="7770344at2"/>
<name>A0A437LWL8_9SPHN</name>
<dbReference type="Pfam" id="PF13563">
    <property type="entry name" value="2_5_RNA_ligase2"/>
    <property type="match status" value="1"/>
</dbReference>
<evidence type="ECO:0000313" key="2">
    <source>
        <dbReference type="Proteomes" id="UP000282971"/>
    </source>
</evidence>
<gene>
    <name evidence="1" type="ORF">EOD43_20545</name>
</gene>